<protein>
    <recommendedName>
        <fullName evidence="3">PIN domain-containing protein</fullName>
    </recommendedName>
</protein>
<reference evidence="1" key="1">
    <citation type="journal article" date="2020" name="Fungal Divers.">
        <title>Resolving the Mortierellaceae phylogeny through synthesis of multi-gene phylogenetics and phylogenomics.</title>
        <authorList>
            <person name="Vandepol N."/>
            <person name="Liber J."/>
            <person name="Desiro A."/>
            <person name="Na H."/>
            <person name="Kennedy M."/>
            <person name="Barry K."/>
            <person name="Grigoriev I.V."/>
            <person name="Miller A.N."/>
            <person name="O'Donnell K."/>
            <person name="Stajich J.E."/>
            <person name="Bonito G."/>
        </authorList>
    </citation>
    <scope>NUCLEOTIDE SEQUENCE</scope>
    <source>
        <strain evidence="1">KOD948</strain>
    </source>
</reference>
<dbReference type="OrthoDB" id="2433063at2759"/>
<accession>A0A9P6U6E1</accession>
<comment type="caution">
    <text evidence="1">The sequence shown here is derived from an EMBL/GenBank/DDBJ whole genome shotgun (WGS) entry which is preliminary data.</text>
</comment>
<evidence type="ECO:0008006" key="3">
    <source>
        <dbReference type="Google" id="ProtNLM"/>
    </source>
</evidence>
<proteinExistence type="predicted"/>
<evidence type="ECO:0000313" key="1">
    <source>
        <dbReference type="EMBL" id="KAG0261111.1"/>
    </source>
</evidence>
<dbReference type="AlphaFoldDB" id="A0A9P6U6E1"/>
<dbReference type="Proteomes" id="UP000726737">
    <property type="component" value="Unassembled WGS sequence"/>
</dbReference>
<dbReference type="InterPro" id="IPR029060">
    <property type="entry name" value="PIN-like_dom_sf"/>
</dbReference>
<dbReference type="EMBL" id="JAAAJA010000134">
    <property type="protein sequence ID" value="KAG0261111.1"/>
    <property type="molecule type" value="Genomic_DNA"/>
</dbReference>
<sequence length="123" mass="14473">MAHEALERYIEASELSKSAILYLNGAPPVEKARTHKEREKKRHQYHENITKNANRAFHWSSWERQAFAEHMRRRGWTIKECPFETDIAITAACKCDDIVVSSDSDYLAYQSVRTIIRPFRESF</sequence>
<evidence type="ECO:0000313" key="2">
    <source>
        <dbReference type="Proteomes" id="UP000726737"/>
    </source>
</evidence>
<organism evidence="1 2">
    <name type="scientific">Mortierella polycephala</name>
    <dbReference type="NCBI Taxonomy" id="41804"/>
    <lineage>
        <taxon>Eukaryota</taxon>
        <taxon>Fungi</taxon>
        <taxon>Fungi incertae sedis</taxon>
        <taxon>Mucoromycota</taxon>
        <taxon>Mortierellomycotina</taxon>
        <taxon>Mortierellomycetes</taxon>
        <taxon>Mortierellales</taxon>
        <taxon>Mortierellaceae</taxon>
        <taxon>Mortierella</taxon>
    </lineage>
</organism>
<dbReference type="Gene3D" id="3.40.50.1010">
    <property type="entry name" value="5'-nuclease"/>
    <property type="match status" value="1"/>
</dbReference>
<name>A0A9P6U6E1_9FUNG</name>
<gene>
    <name evidence="1" type="ORF">BG011_001324</name>
</gene>
<dbReference type="SUPFAM" id="SSF88723">
    <property type="entry name" value="PIN domain-like"/>
    <property type="match status" value="1"/>
</dbReference>
<keyword evidence="2" id="KW-1185">Reference proteome</keyword>